<proteinExistence type="predicted"/>
<organism evidence="2 3">
    <name type="scientific">Leucocoprinus birnbaumii</name>
    <dbReference type="NCBI Taxonomy" id="56174"/>
    <lineage>
        <taxon>Eukaryota</taxon>
        <taxon>Fungi</taxon>
        <taxon>Dikarya</taxon>
        <taxon>Basidiomycota</taxon>
        <taxon>Agaricomycotina</taxon>
        <taxon>Agaricomycetes</taxon>
        <taxon>Agaricomycetidae</taxon>
        <taxon>Agaricales</taxon>
        <taxon>Agaricineae</taxon>
        <taxon>Agaricaceae</taxon>
        <taxon>Leucocoprinus</taxon>
    </lineage>
</organism>
<dbReference type="EMBL" id="JANIEX010000167">
    <property type="protein sequence ID" value="KAJ3571861.1"/>
    <property type="molecule type" value="Genomic_DNA"/>
</dbReference>
<keyword evidence="1" id="KW-0732">Signal</keyword>
<keyword evidence="3" id="KW-1185">Reference proteome</keyword>
<evidence type="ECO:0000313" key="3">
    <source>
        <dbReference type="Proteomes" id="UP001213000"/>
    </source>
</evidence>
<evidence type="ECO:0000313" key="2">
    <source>
        <dbReference type="EMBL" id="KAJ3571861.1"/>
    </source>
</evidence>
<protein>
    <submittedName>
        <fullName evidence="2">Uncharacterized protein</fullName>
    </submittedName>
</protein>
<dbReference type="Proteomes" id="UP001213000">
    <property type="component" value="Unassembled WGS sequence"/>
</dbReference>
<comment type="caution">
    <text evidence="2">The sequence shown here is derived from an EMBL/GenBank/DDBJ whole genome shotgun (WGS) entry which is preliminary data.</text>
</comment>
<dbReference type="AlphaFoldDB" id="A0AAD5W2Z7"/>
<feature type="chain" id="PRO_5042030832" evidence="1">
    <location>
        <begin position="22"/>
        <end position="145"/>
    </location>
</feature>
<evidence type="ECO:0000256" key="1">
    <source>
        <dbReference type="SAM" id="SignalP"/>
    </source>
</evidence>
<reference evidence="2" key="1">
    <citation type="submission" date="2022-07" db="EMBL/GenBank/DDBJ databases">
        <title>Genome Sequence of Leucocoprinus birnbaumii.</title>
        <authorList>
            <person name="Buettner E."/>
        </authorList>
    </citation>
    <scope>NUCLEOTIDE SEQUENCE</scope>
    <source>
        <strain evidence="2">VT141</strain>
    </source>
</reference>
<feature type="signal peptide" evidence="1">
    <location>
        <begin position="1"/>
        <end position="21"/>
    </location>
</feature>
<name>A0AAD5W2Z7_9AGAR</name>
<accession>A0AAD5W2Z7</accession>
<gene>
    <name evidence="2" type="ORF">NP233_g3470</name>
</gene>
<sequence length="145" mass="15567">MQFSIKLSVLFVALVQGVANAAPHGPEYIVSDAEMDHWLATTDAELTYIGKNYNSLSPREAQDTRVVYCNRRNFNVCGGSCTVYNGGAACLNAPGTQCLFATRNVGFCDRSGCRGSCNQFSTCGTRMDNGFCWTPGTASITVPPS</sequence>